<dbReference type="AlphaFoldDB" id="A0A1Y2HUI5"/>
<organism evidence="1 2">
    <name type="scientific">Catenaria anguillulae PL171</name>
    <dbReference type="NCBI Taxonomy" id="765915"/>
    <lineage>
        <taxon>Eukaryota</taxon>
        <taxon>Fungi</taxon>
        <taxon>Fungi incertae sedis</taxon>
        <taxon>Blastocladiomycota</taxon>
        <taxon>Blastocladiomycetes</taxon>
        <taxon>Blastocladiales</taxon>
        <taxon>Catenariaceae</taxon>
        <taxon>Catenaria</taxon>
    </lineage>
</organism>
<sequence length="595" mass="65840">MSRSLELSSAILICPSTKPSTMLRASNYRGRSSGTEPANAKIFNSGYSSPSATLWTSPLVPPTLVGAFFGRGATNLKQLKSAFPALYIDFQKLHNQPELTGGDWFRFSLSRNTRNVLRWRPADDDQLDECRKVILECLNCPRYAFHTRLTHALPEGTEAAVWKKLSDEYAGMAAELDVGGPLYVLADAGLKSGQGADLNELAELLDTLDISAGGRKGKLRHHQAYTDSDLSALAARIATTYDDLTRVYTDRADRYFTLTATLGAQVFGHDFIRGQLHLALPTDSAPALPFKLSDLETALAEREVKPSFSEVFPACTLDKILAAVRKVGYTTPRVPSGVAAPAGVVEKVAVEFMLDQDYLDLQLKQSSLPGYTPRYEYKATFVYDADEDRFVLSEKGCRLRHYRIVRHTWVELANATSDDLEVPGVMPRLKFGISRPNDRPQGWDMANDLLAHLTMYVNANLATLRNPAGPNTLTSLPSALSVPLSQFRLQCKRVTSLASSAAAADWHVSVKQVTMWYRFNDPTGEVAREVMREKKWEVPERQPTFVAVLIADDGMGEAELEAGEGDEAKKVVEERVVRFSREVNKVAQAVREAVM</sequence>
<proteinExistence type="predicted"/>
<name>A0A1Y2HUI5_9FUNG</name>
<gene>
    <name evidence="1" type="ORF">BCR44DRAFT_89496</name>
</gene>
<accession>A0A1Y2HUI5</accession>
<dbReference type="Proteomes" id="UP000193411">
    <property type="component" value="Unassembled WGS sequence"/>
</dbReference>
<protein>
    <submittedName>
        <fullName evidence="1">Uncharacterized protein</fullName>
    </submittedName>
</protein>
<evidence type="ECO:0000313" key="2">
    <source>
        <dbReference type="Proteomes" id="UP000193411"/>
    </source>
</evidence>
<evidence type="ECO:0000313" key="1">
    <source>
        <dbReference type="EMBL" id="ORZ38265.1"/>
    </source>
</evidence>
<reference evidence="1 2" key="1">
    <citation type="submission" date="2016-07" db="EMBL/GenBank/DDBJ databases">
        <title>Pervasive Adenine N6-methylation of Active Genes in Fungi.</title>
        <authorList>
            <consortium name="DOE Joint Genome Institute"/>
            <person name="Mondo S.J."/>
            <person name="Dannebaum R.O."/>
            <person name="Kuo R.C."/>
            <person name="Labutti K."/>
            <person name="Haridas S."/>
            <person name="Kuo A."/>
            <person name="Salamov A."/>
            <person name="Ahrendt S.R."/>
            <person name="Lipzen A."/>
            <person name="Sullivan W."/>
            <person name="Andreopoulos W.B."/>
            <person name="Clum A."/>
            <person name="Lindquist E."/>
            <person name="Daum C."/>
            <person name="Ramamoorthy G.K."/>
            <person name="Gryganskyi A."/>
            <person name="Culley D."/>
            <person name="Magnuson J.K."/>
            <person name="James T.Y."/>
            <person name="O'Malley M.A."/>
            <person name="Stajich J.E."/>
            <person name="Spatafora J.W."/>
            <person name="Visel A."/>
            <person name="Grigoriev I.V."/>
        </authorList>
    </citation>
    <scope>NUCLEOTIDE SEQUENCE [LARGE SCALE GENOMIC DNA]</scope>
    <source>
        <strain evidence="1 2">PL171</strain>
    </source>
</reference>
<keyword evidence="2" id="KW-1185">Reference proteome</keyword>
<dbReference type="EMBL" id="MCFL01000009">
    <property type="protein sequence ID" value="ORZ38265.1"/>
    <property type="molecule type" value="Genomic_DNA"/>
</dbReference>
<comment type="caution">
    <text evidence="1">The sequence shown here is derived from an EMBL/GenBank/DDBJ whole genome shotgun (WGS) entry which is preliminary data.</text>
</comment>